<name>A0A9X6RPJ0_HYPEX</name>
<proteinExistence type="predicted"/>
<reference evidence="2" key="1">
    <citation type="submission" date="2017-01" db="EMBL/GenBank/DDBJ databases">
        <title>Comparative genomics of anhydrobiosis in the tardigrade Hypsibius dujardini.</title>
        <authorList>
            <person name="Yoshida Y."/>
            <person name="Koutsovoulos G."/>
            <person name="Laetsch D."/>
            <person name="Stevens L."/>
            <person name="Kumar S."/>
            <person name="Horikawa D."/>
            <person name="Ishino K."/>
            <person name="Komine S."/>
            <person name="Tomita M."/>
            <person name="Blaxter M."/>
            <person name="Arakawa K."/>
        </authorList>
    </citation>
    <scope>NUCLEOTIDE SEQUENCE [LARGE SCALE GENOMIC DNA]</scope>
    <source>
        <strain evidence="2">Z151</strain>
    </source>
</reference>
<dbReference type="Proteomes" id="UP000192578">
    <property type="component" value="Unassembled WGS sequence"/>
</dbReference>
<evidence type="ECO:0000313" key="2">
    <source>
        <dbReference type="Proteomes" id="UP000192578"/>
    </source>
</evidence>
<accession>A0A9X6RPJ0</accession>
<gene>
    <name evidence="1" type="ORF">BV898_19367</name>
</gene>
<sequence>MRNVQFHDAGLVDTRGTIYGTFRNDKVFAGGAPKVQLLLRQPGLKTMFPNVIANLAPRQGFGKELRKNHENSDHALDALRCHGRPLEIPRSTIQFIPETGRAGLFACMTRLRRSGVILANEAYEMLDKFTSANSSTLAKNVLNTIFNSTCYRHS</sequence>
<protein>
    <submittedName>
        <fullName evidence="1">Uncharacterized protein</fullName>
    </submittedName>
</protein>
<dbReference type="EMBL" id="MTYJ01000498">
    <property type="protein sequence ID" value="OWA54980.1"/>
    <property type="molecule type" value="Genomic_DNA"/>
</dbReference>
<comment type="caution">
    <text evidence="1">The sequence shown here is derived from an EMBL/GenBank/DDBJ whole genome shotgun (WGS) entry which is preliminary data.</text>
</comment>
<evidence type="ECO:0000313" key="1">
    <source>
        <dbReference type="EMBL" id="OWA54980.1"/>
    </source>
</evidence>
<dbReference type="AlphaFoldDB" id="A0A9X6RPJ0"/>
<organism evidence="1 2">
    <name type="scientific">Hypsibius exemplaris</name>
    <name type="common">Freshwater tardigrade</name>
    <dbReference type="NCBI Taxonomy" id="2072580"/>
    <lineage>
        <taxon>Eukaryota</taxon>
        <taxon>Metazoa</taxon>
        <taxon>Ecdysozoa</taxon>
        <taxon>Tardigrada</taxon>
        <taxon>Eutardigrada</taxon>
        <taxon>Parachela</taxon>
        <taxon>Hypsibioidea</taxon>
        <taxon>Hypsibiidae</taxon>
        <taxon>Hypsibius</taxon>
    </lineage>
</organism>
<keyword evidence="2" id="KW-1185">Reference proteome</keyword>